<sequence>MKLTWKKNNNKSSKKRPVPTTSIFTKPPF</sequence>
<evidence type="ECO:0000313" key="2">
    <source>
        <dbReference type="EMBL" id="KAK7840733.1"/>
    </source>
</evidence>
<dbReference type="Proteomes" id="UP000237347">
    <property type="component" value="Unassembled WGS sequence"/>
</dbReference>
<accession>A0AAW0KQJ7</accession>
<dbReference type="AlphaFoldDB" id="A0AAW0KQJ7"/>
<evidence type="ECO:0000256" key="1">
    <source>
        <dbReference type="SAM" id="MobiDB-lite"/>
    </source>
</evidence>
<dbReference type="EMBL" id="PKMF04000255">
    <property type="protein sequence ID" value="KAK7840733.1"/>
    <property type="molecule type" value="Genomic_DNA"/>
</dbReference>
<organism evidence="2 3">
    <name type="scientific">Quercus suber</name>
    <name type="common">Cork oak</name>
    <dbReference type="NCBI Taxonomy" id="58331"/>
    <lineage>
        <taxon>Eukaryota</taxon>
        <taxon>Viridiplantae</taxon>
        <taxon>Streptophyta</taxon>
        <taxon>Embryophyta</taxon>
        <taxon>Tracheophyta</taxon>
        <taxon>Spermatophyta</taxon>
        <taxon>Magnoliopsida</taxon>
        <taxon>eudicotyledons</taxon>
        <taxon>Gunneridae</taxon>
        <taxon>Pentapetalae</taxon>
        <taxon>rosids</taxon>
        <taxon>fabids</taxon>
        <taxon>Fagales</taxon>
        <taxon>Fagaceae</taxon>
        <taxon>Quercus</taxon>
    </lineage>
</organism>
<protein>
    <submittedName>
        <fullName evidence="2">Uncharacterized protein</fullName>
    </submittedName>
</protein>
<gene>
    <name evidence="2" type="ORF">CFP56_016321</name>
</gene>
<proteinExistence type="predicted"/>
<comment type="caution">
    <text evidence="2">The sequence shown here is derived from an EMBL/GenBank/DDBJ whole genome shotgun (WGS) entry which is preliminary data.</text>
</comment>
<reference evidence="2 3" key="1">
    <citation type="journal article" date="2018" name="Sci. Data">
        <title>The draft genome sequence of cork oak.</title>
        <authorList>
            <person name="Ramos A.M."/>
            <person name="Usie A."/>
            <person name="Barbosa P."/>
            <person name="Barros P.M."/>
            <person name="Capote T."/>
            <person name="Chaves I."/>
            <person name="Simoes F."/>
            <person name="Abreu I."/>
            <person name="Carrasquinho I."/>
            <person name="Faro C."/>
            <person name="Guimaraes J.B."/>
            <person name="Mendonca D."/>
            <person name="Nobrega F."/>
            <person name="Rodrigues L."/>
            <person name="Saibo N.J.M."/>
            <person name="Varela M.C."/>
            <person name="Egas C."/>
            <person name="Matos J."/>
            <person name="Miguel C.M."/>
            <person name="Oliveira M.M."/>
            <person name="Ricardo C.P."/>
            <person name="Goncalves S."/>
        </authorList>
    </citation>
    <scope>NUCLEOTIDE SEQUENCE [LARGE SCALE GENOMIC DNA]</scope>
    <source>
        <strain evidence="3">cv. HL8</strain>
    </source>
</reference>
<feature type="region of interest" description="Disordered" evidence="1">
    <location>
        <begin position="1"/>
        <end position="29"/>
    </location>
</feature>
<name>A0AAW0KQJ7_QUESU</name>
<feature type="compositionally biased region" description="Polar residues" evidence="1">
    <location>
        <begin position="19"/>
        <end position="29"/>
    </location>
</feature>
<evidence type="ECO:0000313" key="3">
    <source>
        <dbReference type="Proteomes" id="UP000237347"/>
    </source>
</evidence>
<keyword evidence="3" id="KW-1185">Reference proteome</keyword>
<feature type="compositionally biased region" description="Basic residues" evidence="1">
    <location>
        <begin position="1"/>
        <end position="17"/>
    </location>
</feature>